<sequence length="84" mass="9268">MSLPTSKFLVSQRSPDTIEEIPASKETPPDPLIAKRLQRGQYVGVVILAVGLIAAVGYLSRRFEYALLFAFALSIVLIVFFLTI</sequence>
<keyword evidence="1" id="KW-1133">Transmembrane helix</keyword>
<evidence type="ECO:0000313" key="2">
    <source>
        <dbReference type="EMBL" id="WGV23176.1"/>
    </source>
</evidence>
<dbReference type="EMBL" id="CP124543">
    <property type="protein sequence ID" value="WGV23176.1"/>
    <property type="molecule type" value="Genomic_DNA"/>
</dbReference>
<keyword evidence="3" id="KW-1185">Reference proteome</keyword>
<dbReference type="AlphaFoldDB" id="A0AAJ6P740"/>
<evidence type="ECO:0000313" key="3">
    <source>
        <dbReference type="Proteomes" id="UP001223520"/>
    </source>
</evidence>
<proteinExistence type="predicted"/>
<evidence type="ECO:0000256" key="1">
    <source>
        <dbReference type="SAM" id="Phobius"/>
    </source>
</evidence>
<dbReference type="KEGG" id="hbq:QI031_15135"/>
<accession>A0AAJ6P740</accession>
<keyword evidence="1" id="KW-0812">Transmembrane</keyword>
<feature type="transmembrane region" description="Helical" evidence="1">
    <location>
        <begin position="42"/>
        <end position="59"/>
    </location>
</feature>
<dbReference type="Proteomes" id="UP001223520">
    <property type="component" value="Chromosome"/>
</dbReference>
<protein>
    <submittedName>
        <fullName evidence="2">Uncharacterized protein</fullName>
    </submittedName>
</protein>
<organism evidence="2 3">
    <name type="scientific">Halotia branconii CENA392</name>
    <dbReference type="NCBI Taxonomy" id="1539056"/>
    <lineage>
        <taxon>Bacteria</taxon>
        <taxon>Bacillati</taxon>
        <taxon>Cyanobacteriota</taxon>
        <taxon>Cyanophyceae</taxon>
        <taxon>Nostocales</taxon>
        <taxon>Nodulariaceae</taxon>
        <taxon>Halotia</taxon>
    </lineage>
</organism>
<dbReference type="RefSeq" id="WP_281480508.1">
    <property type="nucleotide sequence ID" value="NZ_CP124543.1"/>
</dbReference>
<gene>
    <name evidence="2" type="ORF">QI031_15135</name>
</gene>
<feature type="transmembrane region" description="Helical" evidence="1">
    <location>
        <begin position="65"/>
        <end position="83"/>
    </location>
</feature>
<name>A0AAJ6P740_9CYAN</name>
<keyword evidence="1" id="KW-0472">Membrane</keyword>
<reference evidence="2 3" key="1">
    <citation type="journal article" date="2023" name="Limnol Oceanogr Lett">
        <title>Environmental adaptations by the intertidal Antarctic cyanobacterium Halotia branconii CENA392 as revealed using long-read genome sequencing.</title>
        <authorList>
            <person name="Dextro R.B."/>
            <person name="Delbaje E."/>
            <person name="Freitas P.N.N."/>
            <person name="Geraldes V."/>
            <person name="Pinto E."/>
            <person name="Long P.F."/>
            <person name="Fiore M.F."/>
        </authorList>
    </citation>
    <scope>NUCLEOTIDE SEQUENCE [LARGE SCALE GENOMIC DNA]</scope>
    <source>
        <strain evidence="2 3">CENA392</strain>
    </source>
</reference>